<evidence type="ECO:0000313" key="2">
    <source>
        <dbReference type="Proteomes" id="UP001428341"/>
    </source>
</evidence>
<protein>
    <submittedName>
        <fullName evidence="1">Uncharacterized protein</fullName>
    </submittedName>
</protein>
<dbReference type="AlphaFoldDB" id="A0AAP0MYF9"/>
<gene>
    <name evidence="1" type="ORF">WN944_011510</name>
</gene>
<name>A0AAP0MYF9_9ROSI</name>
<keyword evidence="2" id="KW-1185">Reference proteome</keyword>
<dbReference type="EMBL" id="JBCGBO010000002">
    <property type="protein sequence ID" value="KAK9223068.1"/>
    <property type="molecule type" value="Genomic_DNA"/>
</dbReference>
<comment type="caution">
    <text evidence="1">The sequence shown here is derived from an EMBL/GenBank/DDBJ whole genome shotgun (WGS) entry which is preliminary data.</text>
</comment>
<proteinExistence type="predicted"/>
<organism evidence="1 2">
    <name type="scientific">Citrus x changshan-huyou</name>
    <dbReference type="NCBI Taxonomy" id="2935761"/>
    <lineage>
        <taxon>Eukaryota</taxon>
        <taxon>Viridiplantae</taxon>
        <taxon>Streptophyta</taxon>
        <taxon>Embryophyta</taxon>
        <taxon>Tracheophyta</taxon>
        <taxon>Spermatophyta</taxon>
        <taxon>Magnoliopsida</taxon>
        <taxon>eudicotyledons</taxon>
        <taxon>Gunneridae</taxon>
        <taxon>Pentapetalae</taxon>
        <taxon>rosids</taxon>
        <taxon>malvids</taxon>
        <taxon>Sapindales</taxon>
        <taxon>Rutaceae</taxon>
        <taxon>Aurantioideae</taxon>
        <taxon>Citrus</taxon>
    </lineage>
</organism>
<dbReference type="Proteomes" id="UP001428341">
    <property type="component" value="Unassembled WGS sequence"/>
</dbReference>
<reference evidence="1 2" key="1">
    <citation type="submission" date="2024-05" db="EMBL/GenBank/DDBJ databases">
        <title>Haplotype-resolved chromosome-level genome assembly of Huyou (Citrus changshanensis).</title>
        <authorList>
            <person name="Miao C."/>
            <person name="Chen W."/>
            <person name="Wu Y."/>
            <person name="Wang L."/>
            <person name="Zhao S."/>
            <person name="Grierson D."/>
            <person name="Xu C."/>
            <person name="Chen K."/>
        </authorList>
    </citation>
    <scope>NUCLEOTIDE SEQUENCE [LARGE SCALE GENOMIC DNA]</scope>
    <source>
        <strain evidence="1">01-14</strain>
        <tissue evidence="1">Leaf</tissue>
    </source>
</reference>
<evidence type="ECO:0000313" key="1">
    <source>
        <dbReference type="EMBL" id="KAK9223068.1"/>
    </source>
</evidence>
<accession>A0AAP0MYF9</accession>
<sequence length="77" mass="8439">MLKVQASLFRDIFGCRPHHVSNMTCKARDLHEGVIGGKPGAVLCWKCAPKAIDPAKTSKIDALPADSSYSRTIRQED</sequence>